<dbReference type="AlphaFoldDB" id="A0A4C1TQ51"/>
<accession>A0A4C1TQ51</accession>
<dbReference type="Proteomes" id="UP000299102">
    <property type="component" value="Unassembled WGS sequence"/>
</dbReference>
<protein>
    <submittedName>
        <fullName evidence="2">Uncharacterized protein</fullName>
    </submittedName>
</protein>
<name>A0A4C1TQ51_EUMVA</name>
<proteinExistence type="predicted"/>
<dbReference type="EMBL" id="BGZK01000076">
    <property type="protein sequence ID" value="GBP16100.1"/>
    <property type="molecule type" value="Genomic_DNA"/>
</dbReference>
<feature type="region of interest" description="Disordered" evidence="1">
    <location>
        <begin position="87"/>
        <end position="114"/>
    </location>
</feature>
<evidence type="ECO:0000313" key="2">
    <source>
        <dbReference type="EMBL" id="GBP16100.1"/>
    </source>
</evidence>
<organism evidence="2 3">
    <name type="scientific">Eumeta variegata</name>
    <name type="common">Bagworm moth</name>
    <name type="synonym">Eumeta japonica</name>
    <dbReference type="NCBI Taxonomy" id="151549"/>
    <lineage>
        <taxon>Eukaryota</taxon>
        <taxon>Metazoa</taxon>
        <taxon>Ecdysozoa</taxon>
        <taxon>Arthropoda</taxon>
        <taxon>Hexapoda</taxon>
        <taxon>Insecta</taxon>
        <taxon>Pterygota</taxon>
        <taxon>Neoptera</taxon>
        <taxon>Endopterygota</taxon>
        <taxon>Lepidoptera</taxon>
        <taxon>Glossata</taxon>
        <taxon>Ditrysia</taxon>
        <taxon>Tineoidea</taxon>
        <taxon>Psychidae</taxon>
        <taxon>Oiketicinae</taxon>
        <taxon>Eumeta</taxon>
    </lineage>
</organism>
<reference evidence="2 3" key="1">
    <citation type="journal article" date="2019" name="Commun. Biol.">
        <title>The bagworm genome reveals a unique fibroin gene that provides high tensile strength.</title>
        <authorList>
            <person name="Kono N."/>
            <person name="Nakamura H."/>
            <person name="Ohtoshi R."/>
            <person name="Tomita M."/>
            <person name="Numata K."/>
            <person name="Arakawa K."/>
        </authorList>
    </citation>
    <scope>NUCLEOTIDE SEQUENCE [LARGE SCALE GENOMIC DNA]</scope>
</reference>
<evidence type="ECO:0000313" key="3">
    <source>
        <dbReference type="Proteomes" id="UP000299102"/>
    </source>
</evidence>
<evidence type="ECO:0000256" key="1">
    <source>
        <dbReference type="SAM" id="MobiDB-lite"/>
    </source>
</evidence>
<keyword evidence="3" id="KW-1185">Reference proteome</keyword>
<gene>
    <name evidence="2" type="ORF">EVAR_94438_1</name>
</gene>
<comment type="caution">
    <text evidence="2">The sequence shown here is derived from an EMBL/GenBank/DDBJ whole genome shotgun (WGS) entry which is preliminary data.</text>
</comment>
<sequence length="114" mass="12658">MINHAPFASRCRLQKYIPISSSKVSSARASVVTTTGRQIERREAFSAGALMRRRVGRAEIVVAAAVKIRTRAKTPQFSYCIGSVWPSREHSPLRPRGSCLGSRTRRPAAFDLDE</sequence>